<gene>
    <name evidence="6" type="ORF">E3P99_03681</name>
</gene>
<keyword evidence="3 4" id="KW-0687">Ribonucleoprotein</keyword>
<dbReference type="NCBIfam" id="TIGR01066">
    <property type="entry name" value="rplM_bact"/>
    <property type="match status" value="1"/>
</dbReference>
<dbReference type="Gene3D" id="2.60.120.590">
    <property type="entry name" value="Alpha-ketoglutarate-dependent dioxygenase AlkB-like"/>
    <property type="match status" value="1"/>
</dbReference>
<dbReference type="PANTHER" id="PTHR11545:SF2">
    <property type="entry name" value="LARGE RIBOSOMAL SUBUNIT PROTEIN UL13M"/>
    <property type="match status" value="1"/>
</dbReference>
<dbReference type="PANTHER" id="PTHR11545">
    <property type="entry name" value="RIBOSOMAL PROTEIN L13"/>
    <property type="match status" value="1"/>
</dbReference>
<dbReference type="OrthoDB" id="274622at2759"/>
<dbReference type="InterPro" id="IPR023563">
    <property type="entry name" value="Ribosomal_uL13_CS"/>
</dbReference>
<dbReference type="GO" id="GO:0005762">
    <property type="term" value="C:mitochondrial large ribosomal subunit"/>
    <property type="evidence" value="ECO:0007669"/>
    <property type="project" value="TreeGrafter"/>
</dbReference>
<evidence type="ECO:0000313" key="7">
    <source>
        <dbReference type="Proteomes" id="UP000310189"/>
    </source>
</evidence>
<dbReference type="GO" id="GO:0003735">
    <property type="term" value="F:structural constituent of ribosome"/>
    <property type="evidence" value="ECO:0007669"/>
    <property type="project" value="InterPro"/>
</dbReference>
<evidence type="ECO:0000256" key="1">
    <source>
        <dbReference type="ARBA" id="ARBA00006227"/>
    </source>
</evidence>
<dbReference type="Pfam" id="PF00572">
    <property type="entry name" value="Ribosomal_L13"/>
    <property type="match status" value="1"/>
</dbReference>
<dbReference type="EMBL" id="SPNW01000081">
    <property type="protein sequence ID" value="TIA86451.1"/>
    <property type="molecule type" value="Genomic_DNA"/>
</dbReference>
<dbReference type="CDD" id="cd00392">
    <property type="entry name" value="Ribosomal_L13"/>
    <property type="match status" value="1"/>
</dbReference>
<comment type="similarity">
    <text evidence="1 4">Belongs to the universal ribosomal protein uL13 family.</text>
</comment>
<organism evidence="6 7">
    <name type="scientific">Wallemia hederae</name>
    <dbReference type="NCBI Taxonomy" id="1540922"/>
    <lineage>
        <taxon>Eukaryota</taxon>
        <taxon>Fungi</taxon>
        <taxon>Dikarya</taxon>
        <taxon>Basidiomycota</taxon>
        <taxon>Wallemiomycotina</taxon>
        <taxon>Wallemiomycetes</taxon>
        <taxon>Wallemiales</taxon>
        <taxon>Wallemiaceae</taxon>
        <taxon>Wallemia</taxon>
    </lineage>
</organism>
<dbReference type="Proteomes" id="UP000310189">
    <property type="component" value="Unassembled WGS sequence"/>
</dbReference>
<feature type="domain" description="Alpha-ketoglutarate-dependent dioxygenase AlkB-like" evidence="5">
    <location>
        <begin position="250"/>
        <end position="381"/>
    </location>
</feature>
<dbReference type="Pfam" id="PF13532">
    <property type="entry name" value="2OG-FeII_Oxy_2"/>
    <property type="match status" value="1"/>
</dbReference>
<keyword evidence="7" id="KW-1185">Reference proteome</keyword>
<evidence type="ECO:0000259" key="5">
    <source>
        <dbReference type="Pfam" id="PF13532"/>
    </source>
</evidence>
<dbReference type="GO" id="GO:0003729">
    <property type="term" value="F:mRNA binding"/>
    <property type="evidence" value="ECO:0007669"/>
    <property type="project" value="TreeGrafter"/>
</dbReference>
<protein>
    <recommendedName>
        <fullName evidence="5">Alpha-ketoglutarate-dependent dioxygenase AlkB-like domain-containing protein</fullName>
    </recommendedName>
</protein>
<dbReference type="SUPFAM" id="SSF51197">
    <property type="entry name" value="Clavaminate synthase-like"/>
    <property type="match status" value="1"/>
</dbReference>
<evidence type="ECO:0000313" key="6">
    <source>
        <dbReference type="EMBL" id="TIA86451.1"/>
    </source>
</evidence>
<evidence type="ECO:0000256" key="4">
    <source>
        <dbReference type="RuleBase" id="RU003877"/>
    </source>
</evidence>
<reference evidence="6 7" key="1">
    <citation type="submission" date="2019-03" db="EMBL/GenBank/DDBJ databases">
        <title>Sequencing 23 genomes of Wallemia ichthyophaga.</title>
        <authorList>
            <person name="Gostincar C."/>
        </authorList>
    </citation>
    <scope>NUCLEOTIDE SEQUENCE [LARGE SCALE GENOMIC DNA]</scope>
    <source>
        <strain evidence="6 7">EXF-5753</strain>
    </source>
</reference>
<dbReference type="InterPro" id="IPR005822">
    <property type="entry name" value="Ribosomal_uL13"/>
</dbReference>
<dbReference type="InterPro" id="IPR027450">
    <property type="entry name" value="AlkB-like"/>
</dbReference>
<dbReference type="Gene3D" id="3.90.1180.10">
    <property type="entry name" value="Ribosomal protein L13"/>
    <property type="match status" value="1"/>
</dbReference>
<dbReference type="AlphaFoldDB" id="A0A4T0FE33"/>
<dbReference type="HAMAP" id="MF_01366">
    <property type="entry name" value="Ribosomal_uL13"/>
    <property type="match status" value="1"/>
</dbReference>
<comment type="caution">
    <text evidence="6">The sequence shown here is derived from an EMBL/GenBank/DDBJ whole genome shotgun (WGS) entry which is preliminary data.</text>
</comment>
<evidence type="ECO:0000256" key="3">
    <source>
        <dbReference type="ARBA" id="ARBA00023274"/>
    </source>
</evidence>
<dbReference type="PROSITE" id="PS00783">
    <property type="entry name" value="RIBOSOMAL_L13"/>
    <property type="match status" value="1"/>
</dbReference>
<name>A0A4T0FE33_9BASI</name>
<keyword evidence="2 4" id="KW-0689">Ribosomal protein</keyword>
<evidence type="ECO:0000256" key="2">
    <source>
        <dbReference type="ARBA" id="ARBA00022980"/>
    </source>
</evidence>
<dbReference type="InterPro" id="IPR036899">
    <property type="entry name" value="Ribosomal_uL13_sf"/>
</dbReference>
<dbReference type="InterPro" id="IPR037151">
    <property type="entry name" value="AlkB-like_sf"/>
</dbReference>
<dbReference type="GO" id="GO:0017148">
    <property type="term" value="P:negative regulation of translation"/>
    <property type="evidence" value="ECO:0007669"/>
    <property type="project" value="TreeGrafter"/>
</dbReference>
<dbReference type="InterPro" id="IPR005823">
    <property type="entry name" value="Ribosomal_uL13_bac-type"/>
</dbReference>
<sequence>MPASHVIGNTSLAFSRAWHSVDARERVLGRLAGKIALTLMGKHKPMYDPAADCGDYVVVKNATQVVTTGDKANQMVYRSHTGYAGGLKEVSFKRMAEKKPDEIIRKAVSGMLPKNRTRKHLLDRLLIFSGDTIPDSIAGNVVKDYTNGDKPEAQATQGWKDSADSSDSLDSLFVGADDLQVPVAPSLVHTSPPVHIPGLHIDNAALSQQMQSRILSHLSFDPPAVTQQVLFGTLPPFVSSVVDHLHARSALYLDTDTHAKLFDQHLPRQCIINVYGYSDDPAAYHLAQHTDLAQFGEGVMILSLGSCIAMRFEKCERDTGSDGDTHNDSSAFEVLLQPGSVVYLTDEARYNWTHGIQARTTDNVIGRGLLRRGIRVGLTIRYYNQSFDT</sequence>
<dbReference type="SUPFAM" id="SSF52161">
    <property type="entry name" value="Ribosomal protein L13"/>
    <property type="match status" value="1"/>
</dbReference>
<accession>A0A4T0FE33</accession>
<proteinExistence type="inferred from homology"/>
<dbReference type="GO" id="GO:0006412">
    <property type="term" value="P:translation"/>
    <property type="evidence" value="ECO:0007669"/>
    <property type="project" value="InterPro"/>
</dbReference>